<dbReference type="SUPFAM" id="SSF49899">
    <property type="entry name" value="Concanavalin A-like lectins/glucanases"/>
    <property type="match status" value="1"/>
</dbReference>
<evidence type="ECO:0000259" key="1">
    <source>
        <dbReference type="PROSITE" id="PS50097"/>
    </source>
</evidence>
<protein>
    <submittedName>
        <fullName evidence="4">Concanavalin A-like lectin/glucanase domain-containing protein</fullName>
    </submittedName>
</protein>
<organism evidence="3 5">
    <name type="scientific">Rhizophagus clarus</name>
    <dbReference type="NCBI Taxonomy" id="94130"/>
    <lineage>
        <taxon>Eukaryota</taxon>
        <taxon>Fungi</taxon>
        <taxon>Fungi incertae sedis</taxon>
        <taxon>Mucoromycota</taxon>
        <taxon>Glomeromycotina</taxon>
        <taxon>Glomeromycetes</taxon>
        <taxon>Glomerales</taxon>
        <taxon>Glomeraceae</taxon>
        <taxon>Rhizophagus</taxon>
    </lineage>
</organism>
<dbReference type="Pfam" id="PF00651">
    <property type="entry name" value="BTB"/>
    <property type="match status" value="1"/>
</dbReference>
<accession>A0A2Z6RU39</accession>
<dbReference type="Pfam" id="PF00622">
    <property type="entry name" value="SPRY"/>
    <property type="match status" value="1"/>
</dbReference>
<dbReference type="OrthoDB" id="6359816at2759"/>
<dbReference type="AlphaFoldDB" id="A0A2Z6RU39"/>
<dbReference type="Proteomes" id="UP000615446">
    <property type="component" value="Unassembled WGS sequence"/>
</dbReference>
<dbReference type="PANTHER" id="PTHR24410:SF23">
    <property type="entry name" value="BTB DOMAIN-CONTAINING PROTEIN-RELATED"/>
    <property type="match status" value="1"/>
</dbReference>
<dbReference type="CDD" id="cd11709">
    <property type="entry name" value="SPRY"/>
    <property type="match status" value="1"/>
</dbReference>
<evidence type="ECO:0000313" key="4">
    <source>
        <dbReference type="EMBL" id="GES97622.1"/>
    </source>
</evidence>
<dbReference type="Gene3D" id="2.60.120.920">
    <property type="match status" value="1"/>
</dbReference>
<dbReference type="InterPro" id="IPR013320">
    <property type="entry name" value="ConA-like_dom_sf"/>
</dbReference>
<evidence type="ECO:0000259" key="2">
    <source>
        <dbReference type="PROSITE" id="PS50188"/>
    </source>
</evidence>
<feature type="domain" description="B30.2/SPRY" evidence="2">
    <location>
        <begin position="296"/>
        <end position="476"/>
    </location>
</feature>
<dbReference type="InterPro" id="IPR051481">
    <property type="entry name" value="BTB-POZ/Galectin-3-binding"/>
</dbReference>
<dbReference type="EMBL" id="BEXD01004027">
    <property type="protein sequence ID" value="GBC05751.1"/>
    <property type="molecule type" value="Genomic_DNA"/>
</dbReference>
<dbReference type="SMART" id="SM00225">
    <property type="entry name" value="BTB"/>
    <property type="match status" value="1"/>
</dbReference>
<reference evidence="4" key="2">
    <citation type="submission" date="2019-10" db="EMBL/GenBank/DDBJ databases">
        <title>Conservation and host-specific expression of non-tandemly repeated heterogenous ribosome RNA gene in arbuscular mycorrhizal fungi.</title>
        <authorList>
            <person name="Maeda T."/>
            <person name="Kobayashi Y."/>
            <person name="Nakagawa T."/>
            <person name="Ezawa T."/>
            <person name="Yamaguchi K."/>
            <person name="Bino T."/>
            <person name="Nishimoto Y."/>
            <person name="Shigenobu S."/>
            <person name="Kawaguchi M."/>
        </authorList>
    </citation>
    <scope>NUCLEOTIDE SEQUENCE</scope>
    <source>
        <strain evidence="4">HR1</strain>
    </source>
</reference>
<dbReference type="Gene3D" id="3.30.710.10">
    <property type="entry name" value="Potassium Channel Kv1.1, Chain A"/>
    <property type="match status" value="1"/>
</dbReference>
<sequence length="476" mass="54282">MTRGYSLEKDLRFLINNPKYSDIEILCEDEKKLYGCRAILAARSEVFDRLLYNGMKESYEKQISFPKINSTGMEIILEYTYTGSIKEESLTKDNMIETFYAADYFQLSDLQDFIIKTLKNKINKNNTENYLPELLTQFAEKIPLTEHDILLNLLIEAVANIPLNTIEFGRLSITGLQYLLSCTYGKECLFATPEYEVFRYSAILAAKQVSNDAYETLIKRLPTSEQINQMDNSVQLENIFFADHQKVANELKPLAKFIEFRRIQGGVLVDIIEPLEIVPTKIIMNLYRHIVKSNNSNINNVRGTPIPISRINESDYVLDESACGSGIIIEDNGKVANANNDRSWRSVRAKTILENNGIFEWDVIIENSGYSWVGVCSENFNYEAWAGEQPTGWVIGSNGNCFNFGKSLKDYCPPFGDGSKITVHLDMDKRTCAFTINGTKYPEVSTWNNLPSKLYPVLSLKYPAGRLRIQPHKKNI</sequence>
<dbReference type="PANTHER" id="PTHR24410">
    <property type="entry name" value="HL07962P-RELATED"/>
    <property type="match status" value="1"/>
</dbReference>
<feature type="domain" description="BTB" evidence="1">
    <location>
        <begin position="21"/>
        <end position="89"/>
    </location>
</feature>
<proteinExistence type="predicted"/>
<dbReference type="PROSITE" id="PS50097">
    <property type="entry name" value="BTB"/>
    <property type="match status" value="1"/>
</dbReference>
<dbReference type="InterPro" id="IPR003877">
    <property type="entry name" value="SPRY_dom"/>
</dbReference>
<dbReference type="InterPro" id="IPR000210">
    <property type="entry name" value="BTB/POZ_dom"/>
</dbReference>
<reference evidence="3 5" key="1">
    <citation type="submission" date="2017-11" db="EMBL/GenBank/DDBJ databases">
        <title>The genome of Rhizophagus clarus HR1 reveals common genetic basis of auxotrophy among arbuscular mycorrhizal fungi.</title>
        <authorList>
            <person name="Kobayashi Y."/>
        </authorList>
    </citation>
    <scope>NUCLEOTIDE SEQUENCE [LARGE SCALE GENOMIC DNA]</scope>
    <source>
        <strain evidence="3 5">HR1</strain>
    </source>
</reference>
<dbReference type="InterPro" id="IPR043136">
    <property type="entry name" value="B30.2/SPRY_sf"/>
</dbReference>
<name>A0A2Z6RU39_9GLOM</name>
<keyword evidence="5" id="KW-1185">Reference proteome</keyword>
<gene>
    <name evidence="4" type="ORF">RCL2_002420800</name>
    <name evidence="3" type="ORF">RclHR1_06400001</name>
</gene>
<dbReference type="InterPro" id="IPR001870">
    <property type="entry name" value="B30.2/SPRY"/>
</dbReference>
<keyword evidence="4" id="KW-0430">Lectin</keyword>
<dbReference type="GO" id="GO:0030246">
    <property type="term" value="F:carbohydrate binding"/>
    <property type="evidence" value="ECO:0007669"/>
    <property type="project" value="UniProtKB-KW"/>
</dbReference>
<dbReference type="PROSITE" id="PS50188">
    <property type="entry name" value="B302_SPRY"/>
    <property type="match status" value="1"/>
</dbReference>
<dbReference type="Proteomes" id="UP000247702">
    <property type="component" value="Unassembled WGS sequence"/>
</dbReference>
<dbReference type="InterPro" id="IPR011333">
    <property type="entry name" value="SKP1/BTB/POZ_sf"/>
</dbReference>
<evidence type="ECO:0000313" key="5">
    <source>
        <dbReference type="Proteomes" id="UP000247702"/>
    </source>
</evidence>
<dbReference type="EMBL" id="BLAL01000259">
    <property type="protein sequence ID" value="GES97622.1"/>
    <property type="molecule type" value="Genomic_DNA"/>
</dbReference>
<comment type="caution">
    <text evidence="3">The sequence shown here is derived from an EMBL/GenBank/DDBJ whole genome shotgun (WGS) entry which is preliminary data.</text>
</comment>
<dbReference type="SUPFAM" id="SSF54695">
    <property type="entry name" value="POZ domain"/>
    <property type="match status" value="1"/>
</dbReference>
<dbReference type="SMART" id="SM00449">
    <property type="entry name" value="SPRY"/>
    <property type="match status" value="1"/>
</dbReference>
<evidence type="ECO:0000313" key="3">
    <source>
        <dbReference type="EMBL" id="GBC05751.1"/>
    </source>
</evidence>